<sequence length="716" mass="83357">MNCSLDHEQMEVSSSLSQTYHENFTTNSQDYSDNYFSLSSEMSFLPNIFMDNNISEEQLQHFFPLSQTYYENAMVDSQDYDDNYFLLSSELSSLPNIFVNNDILEEQPQHLFDFDSSDQESNSAYLKLYVGQPFQTWDNTEIFLNDYGMQQGFSIRRRRTEASIENNQKIVRRIGWECSYSGKYQPKKPLTLNNSEVESLKQQIVLVNVPKYCKLGSDIIEFVEFCVMHSTTGARNICSLLKEKFMGRKIYKNNFYNAIQNVKKKINPCPEFDASDMLYYLYNQKSADSRWFIEPKFDVATALLENETQESFMWALAMIKRCTNNLMPRVIFTDCDLAMANAISKEFQQFENDFFFCHNTLLTNLFESQWQSLKMKYPSAVQYINHQLEPLKVKWAACYNNTQFTAGANTTQCVESLNKKIYDCVQKKSLLLNLTKEIQEILDNEAKYMRIEEYKDQIPTTRMMTVNNMNYDDLIKNQVDQDYVKEACKDNYEASKILLEEILSTIDRTKIVEIWQLAISGSLTSHYLILISDGSYRCTCNLLITHGYPYLSGTEHISNTSDFNLVYIKQLCSNEIYTPELRQINSNHIKYGRAQGIMHKMIDLVLDTNSYEEMIRICHEFIFNKQQKLNHKKQDNLDLNVQNPIITTRKGRPAGRIKSSIEIQDNKLNQANILQSLDNNLNTQSINIDLNANSDSLEAKNTCKDKKKNVKIVVTK</sequence>
<dbReference type="PANTHER" id="PTHR47718:SF7">
    <property type="entry name" value="PROTEIN FAR1-RELATED SEQUENCE"/>
    <property type="match status" value="1"/>
</dbReference>
<feature type="non-terminal residue" evidence="2">
    <location>
        <position position="716"/>
    </location>
</feature>
<dbReference type="Proteomes" id="UP000789901">
    <property type="component" value="Unassembled WGS sequence"/>
</dbReference>
<dbReference type="PANTHER" id="PTHR47718">
    <property type="entry name" value="OS01G0519700 PROTEIN"/>
    <property type="match status" value="1"/>
</dbReference>
<reference evidence="2 3" key="1">
    <citation type="submission" date="2021-06" db="EMBL/GenBank/DDBJ databases">
        <authorList>
            <person name="Kallberg Y."/>
            <person name="Tangrot J."/>
            <person name="Rosling A."/>
        </authorList>
    </citation>
    <scope>NUCLEOTIDE SEQUENCE [LARGE SCALE GENOMIC DNA]</scope>
    <source>
        <strain evidence="2 3">120-4 pot B 10/14</strain>
    </source>
</reference>
<protein>
    <submittedName>
        <fullName evidence="2">7368_t:CDS:1</fullName>
    </submittedName>
</protein>
<comment type="caution">
    <text evidence="2">The sequence shown here is derived from an EMBL/GenBank/DDBJ whole genome shotgun (WGS) entry which is preliminary data.</text>
</comment>
<dbReference type="Pfam" id="PF10551">
    <property type="entry name" value="MULE"/>
    <property type="match status" value="1"/>
</dbReference>
<feature type="domain" description="MULE transposase" evidence="1">
    <location>
        <begin position="297"/>
        <end position="353"/>
    </location>
</feature>
<organism evidence="2 3">
    <name type="scientific">Gigaspora margarita</name>
    <dbReference type="NCBI Taxonomy" id="4874"/>
    <lineage>
        <taxon>Eukaryota</taxon>
        <taxon>Fungi</taxon>
        <taxon>Fungi incertae sedis</taxon>
        <taxon>Mucoromycota</taxon>
        <taxon>Glomeromycotina</taxon>
        <taxon>Glomeromycetes</taxon>
        <taxon>Diversisporales</taxon>
        <taxon>Gigasporaceae</taxon>
        <taxon>Gigaspora</taxon>
    </lineage>
</organism>
<keyword evidence="3" id="KW-1185">Reference proteome</keyword>
<gene>
    <name evidence="2" type="ORF">GMARGA_LOCUS24919</name>
</gene>
<evidence type="ECO:0000313" key="3">
    <source>
        <dbReference type="Proteomes" id="UP000789901"/>
    </source>
</evidence>
<dbReference type="EMBL" id="CAJVQB010026940">
    <property type="protein sequence ID" value="CAG8809582.1"/>
    <property type="molecule type" value="Genomic_DNA"/>
</dbReference>
<proteinExistence type="predicted"/>
<dbReference type="InterPro" id="IPR018289">
    <property type="entry name" value="MULE_transposase_dom"/>
</dbReference>
<evidence type="ECO:0000313" key="2">
    <source>
        <dbReference type="EMBL" id="CAG8809582.1"/>
    </source>
</evidence>
<accession>A0ABN7W1M9</accession>
<evidence type="ECO:0000259" key="1">
    <source>
        <dbReference type="Pfam" id="PF10551"/>
    </source>
</evidence>
<name>A0ABN7W1M9_GIGMA</name>